<dbReference type="InterPro" id="IPR007829">
    <property type="entry name" value="TM2"/>
</dbReference>
<dbReference type="Pfam" id="PF05154">
    <property type="entry name" value="TM2"/>
    <property type="match status" value="1"/>
</dbReference>
<gene>
    <name evidence="7" type="ORF">SAMN06264849_107106</name>
</gene>
<protein>
    <submittedName>
        <fullName evidence="7">TM2 domain-containing protein</fullName>
    </submittedName>
</protein>
<evidence type="ECO:0000313" key="8">
    <source>
        <dbReference type="Proteomes" id="UP000315636"/>
    </source>
</evidence>
<keyword evidence="2 5" id="KW-0812">Transmembrane</keyword>
<dbReference type="OrthoDB" id="2004788at2"/>
<dbReference type="RefSeq" id="WP_142505911.1">
    <property type="nucleotide sequence ID" value="NZ_FXTI01000007.1"/>
</dbReference>
<evidence type="ECO:0000259" key="6">
    <source>
        <dbReference type="Pfam" id="PF05154"/>
    </source>
</evidence>
<keyword evidence="3 5" id="KW-1133">Transmembrane helix</keyword>
<name>A0A521E193_9BACL</name>
<evidence type="ECO:0000313" key="7">
    <source>
        <dbReference type="EMBL" id="SMO77605.1"/>
    </source>
</evidence>
<evidence type="ECO:0000256" key="2">
    <source>
        <dbReference type="ARBA" id="ARBA00022692"/>
    </source>
</evidence>
<reference evidence="7 8" key="1">
    <citation type="submission" date="2017-05" db="EMBL/GenBank/DDBJ databases">
        <authorList>
            <person name="Varghese N."/>
            <person name="Submissions S."/>
        </authorList>
    </citation>
    <scope>NUCLEOTIDE SEQUENCE [LARGE SCALE GENOMIC DNA]</scope>
    <source>
        <strain evidence="7 8">DSM 45474</strain>
    </source>
</reference>
<feature type="domain" description="TM2" evidence="6">
    <location>
        <begin position="18"/>
        <end position="58"/>
    </location>
</feature>
<feature type="transmembrane region" description="Helical" evidence="5">
    <location>
        <begin position="20"/>
        <end position="38"/>
    </location>
</feature>
<dbReference type="EMBL" id="FXTI01000007">
    <property type="protein sequence ID" value="SMO77605.1"/>
    <property type="molecule type" value="Genomic_DNA"/>
</dbReference>
<evidence type="ECO:0000256" key="4">
    <source>
        <dbReference type="ARBA" id="ARBA00023136"/>
    </source>
</evidence>
<organism evidence="7 8">
    <name type="scientific">Melghirimyces algeriensis</name>
    <dbReference type="NCBI Taxonomy" id="910412"/>
    <lineage>
        <taxon>Bacteria</taxon>
        <taxon>Bacillati</taxon>
        <taxon>Bacillota</taxon>
        <taxon>Bacilli</taxon>
        <taxon>Bacillales</taxon>
        <taxon>Thermoactinomycetaceae</taxon>
        <taxon>Melghirimyces</taxon>
    </lineage>
</organism>
<dbReference type="GO" id="GO:0016020">
    <property type="term" value="C:membrane"/>
    <property type="evidence" value="ECO:0007669"/>
    <property type="project" value="UniProtKB-SubCell"/>
</dbReference>
<feature type="transmembrane region" description="Helical" evidence="5">
    <location>
        <begin position="69"/>
        <end position="87"/>
    </location>
</feature>
<evidence type="ECO:0000256" key="3">
    <source>
        <dbReference type="ARBA" id="ARBA00022989"/>
    </source>
</evidence>
<evidence type="ECO:0000256" key="1">
    <source>
        <dbReference type="ARBA" id="ARBA00004141"/>
    </source>
</evidence>
<dbReference type="Proteomes" id="UP000315636">
    <property type="component" value="Unassembled WGS sequence"/>
</dbReference>
<accession>A0A521E193</accession>
<keyword evidence="4 5" id="KW-0472">Membrane</keyword>
<proteinExistence type="predicted"/>
<sequence length="97" mass="11191">MAESKNFHTPERNHRERLITAYGLWLFLGVFGAHRFYLGRIQTGLLMALVGPFFLAFGLFFYLLPGLNISPLLVISPFLLWLISDAIRLPKWLAEQK</sequence>
<dbReference type="AlphaFoldDB" id="A0A521E193"/>
<evidence type="ECO:0000256" key="5">
    <source>
        <dbReference type="SAM" id="Phobius"/>
    </source>
</evidence>
<keyword evidence="8" id="KW-1185">Reference proteome</keyword>
<comment type="subcellular location">
    <subcellularLocation>
        <location evidence="1">Membrane</location>
        <topology evidence="1">Multi-pass membrane protein</topology>
    </subcellularLocation>
</comment>